<proteinExistence type="predicted"/>
<comment type="caution">
    <text evidence="1">The sequence shown here is derived from an EMBL/GenBank/DDBJ whole genome shotgun (WGS) entry which is preliminary data.</text>
</comment>
<dbReference type="AlphaFoldDB" id="A0A9P9EF46"/>
<gene>
    <name evidence="1" type="ORF">EDB81DRAFT_801901</name>
</gene>
<protein>
    <submittedName>
        <fullName evidence="1">Uncharacterized protein</fullName>
    </submittedName>
</protein>
<organism evidence="1 2">
    <name type="scientific">Dactylonectria macrodidyma</name>
    <dbReference type="NCBI Taxonomy" id="307937"/>
    <lineage>
        <taxon>Eukaryota</taxon>
        <taxon>Fungi</taxon>
        <taxon>Dikarya</taxon>
        <taxon>Ascomycota</taxon>
        <taxon>Pezizomycotina</taxon>
        <taxon>Sordariomycetes</taxon>
        <taxon>Hypocreomycetidae</taxon>
        <taxon>Hypocreales</taxon>
        <taxon>Nectriaceae</taxon>
        <taxon>Dactylonectria</taxon>
    </lineage>
</organism>
<evidence type="ECO:0000313" key="1">
    <source>
        <dbReference type="EMBL" id="KAH7136282.1"/>
    </source>
</evidence>
<accession>A0A9P9EF46</accession>
<dbReference type="Proteomes" id="UP000738349">
    <property type="component" value="Unassembled WGS sequence"/>
</dbReference>
<keyword evidence="2" id="KW-1185">Reference proteome</keyword>
<dbReference type="OrthoDB" id="4749603at2759"/>
<dbReference type="EMBL" id="JAGMUV010000013">
    <property type="protein sequence ID" value="KAH7136282.1"/>
    <property type="molecule type" value="Genomic_DNA"/>
</dbReference>
<evidence type="ECO:0000313" key="2">
    <source>
        <dbReference type="Proteomes" id="UP000738349"/>
    </source>
</evidence>
<reference evidence="1" key="1">
    <citation type="journal article" date="2021" name="Nat. Commun.">
        <title>Genetic determinants of endophytism in the Arabidopsis root mycobiome.</title>
        <authorList>
            <person name="Mesny F."/>
            <person name="Miyauchi S."/>
            <person name="Thiergart T."/>
            <person name="Pickel B."/>
            <person name="Atanasova L."/>
            <person name="Karlsson M."/>
            <person name="Huettel B."/>
            <person name="Barry K.W."/>
            <person name="Haridas S."/>
            <person name="Chen C."/>
            <person name="Bauer D."/>
            <person name="Andreopoulos W."/>
            <person name="Pangilinan J."/>
            <person name="LaButti K."/>
            <person name="Riley R."/>
            <person name="Lipzen A."/>
            <person name="Clum A."/>
            <person name="Drula E."/>
            <person name="Henrissat B."/>
            <person name="Kohler A."/>
            <person name="Grigoriev I.V."/>
            <person name="Martin F.M."/>
            <person name="Hacquard S."/>
        </authorList>
    </citation>
    <scope>NUCLEOTIDE SEQUENCE</scope>
    <source>
        <strain evidence="1">MPI-CAGE-AT-0147</strain>
    </source>
</reference>
<sequence>MSTRTVSATSLVGLNYSSKSAPYITTSIAGRYVNPAKLETFLDQRFEDNYTVEMSRNIYQVTAPRPLTRADIRMLY</sequence>
<name>A0A9P9EF46_9HYPO</name>